<dbReference type="Pfam" id="PF00535">
    <property type="entry name" value="Glycos_transf_2"/>
    <property type="match status" value="1"/>
</dbReference>
<sequence length="335" mass="39228">MPTISLCMIVKNEEKHLARCLDTVRDLMDEIIIVDTGSVDRTKEIAARYTDRIYDFAWIDDFSAARNFAFSMAGCDYIYSADADEVLDEENHEKFRLLKENLLPEIEIVQMYYGNQLAFGTVYNFDRELRPKLFKRLRTFQYEDPIHEIVRTMPVIYDSDIEITHKPHESHAERDLAAFRRLTEKGTISDRLLSMYARELYLSGTEEDLLLSEDYFTERADSGELELYHLKEAVCVIVRAARLRGDYLKMYRYAMKDIASEGVSEVCCELGNYYEQAGLLTEAVIWYYNACHETGAILNIRMQKQFPLEKLAECYERLGNQELADQYRKEAQEEE</sequence>
<accession>A0ABT2T633</accession>
<dbReference type="CDD" id="cd02511">
    <property type="entry name" value="Beta4Glucosyltransferase"/>
    <property type="match status" value="1"/>
</dbReference>
<dbReference type="InterPro" id="IPR001173">
    <property type="entry name" value="Glyco_trans_2-like"/>
</dbReference>
<dbReference type="InterPro" id="IPR029044">
    <property type="entry name" value="Nucleotide-diphossugar_trans"/>
</dbReference>
<keyword evidence="3" id="KW-1185">Reference proteome</keyword>
<reference evidence="2 3" key="1">
    <citation type="journal article" date="2021" name="ISME Commun">
        <title>Automated analysis of genomic sequences facilitates high-throughput and comprehensive description of bacteria.</title>
        <authorList>
            <person name="Hitch T.C.A."/>
        </authorList>
    </citation>
    <scope>NUCLEOTIDE SEQUENCE [LARGE SCALE GENOMIC DNA]</scope>
    <source>
        <strain evidence="2 3">Sanger_18</strain>
    </source>
</reference>
<dbReference type="RefSeq" id="WP_262575755.1">
    <property type="nucleotide sequence ID" value="NZ_JAOQKJ010000016.1"/>
</dbReference>
<gene>
    <name evidence="2" type="ORF">OCV77_14680</name>
</gene>
<evidence type="ECO:0000313" key="2">
    <source>
        <dbReference type="EMBL" id="MCU6745718.1"/>
    </source>
</evidence>
<dbReference type="EMBL" id="JAOQKJ010000016">
    <property type="protein sequence ID" value="MCU6745718.1"/>
    <property type="molecule type" value="Genomic_DNA"/>
</dbReference>
<comment type="caution">
    <text evidence="2">The sequence shown here is derived from an EMBL/GenBank/DDBJ whole genome shotgun (WGS) entry which is preliminary data.</text>
</comment>
<dbReference type="Gene3D" id="3.90.550.10">
    <property type="entry name" value="Spore Coat Polysaccharide Biosynthesis Protein SpsA, Chain A"/>
    <property type="match status" value="1"/>
</dbReference>
<dbReference type="PANTHER" id="PTHR43630:SF2">
    <property type="entry name" value="GLYCOSYLTRANSFERASE"/>
    <property type="match status" value="1"/>
</dbReference>
<name>A0ABT2T633_9FIRM</name>
<proteinExistence type="predicted"/>
<protein>
    <submittedName>
        <fullName evidence="2">Glycosyltransferase family 2 protein</fullName>
    </submittedName>
</protein>
<dbReference type="PANTHER" id="PTHR43630">
    <property type="entry name" value="POLY-BETA-1,6-N-ACETYL-D-GLUCOSAMINE SYNTHASE"/>
    <property type="match status" value="1"/>
</dbReference>
<feature type="domain" description="Glycosyltransferase 2-like" evidence="1">
    <location>
        <begin position="5"/>
        <end position="149"/>
    </location>
</feature>
<evidence type="ECO:0000313" key="3">
    <source>
        <dbReference type="Proteomes" id="UP001652432"/>
    </source>
</evidence>
<dbReference type="SUPFAM" id="SSF53448">
    <property type="entry name" value="Nucleotide-diphospho-sugar transferases"/>
    <property type="match status" value="1"/>
</dbReference>
<organism evidence="2 3">
    <name type="scientific">Suilimivivens aceti</name>
    <dbReference type="NCBI Taxonomy" id="2981774"/>
    <lineage>
        <taxon>Bacteria</taxon>
        <taxon>Bacillati</taxon>
        <taxon>Bacillota</taxon>
        <taxon>Clostridia</taxon>
        <taxon>Lachnospirales</taxon>
        <taxon>Lachnospiraceae</taxon>
        <taxon>Suilimivivens</taxon>
    </lineage>
</organism>
<dbReference type="Proteomes" id="UP001652432">
    <property type="component" value="Unassembled WGS sequence"/>
</dbReference>
<dbReference type="SUPFAM" id="SSF81901">
    <property type="entry name" value="HCP-like"/>
    <property type="match status" value="1"/>
</dbReference>
<evidence type="ECO:0000259" key="1">
    <source>
        <dbReference type="Pfam" id="PF00535"/>
    </source>
</evidence>